<accession>A0A918IZD1</accession>
<keyword evidence="2" id="KW-1133">Transmembrane helix</keyword>
<dbReference type="AlphaFoldDB" id="A0A918IZD1"/>
<keyword evidence="2" id="KW-0472">Membrane</keyword>
<evidence type="ECO:0000256" key="1">
    <source>
        <dbReference type="SAM" id="Coils"/>
    </source>
</evidence>
<keyword evidence="1" id="KW-0175">Coiled coil</keyword>
<evidence type="ECO:0000313" key="4">
    <source>
        <dbReference type="Proteomes" id="UP000634668"/>
    </source>
</evidence>
<evidence type="ECO:0000313" key="3">
    <source>
        <dbReference type="EMBL" id="GGW39123.1"/>
    </source>
</evidence>
<dbReference type="Proteomes" id="UP000634668">
    <property type="component" value="Unassembled WGS sequence"/>
</dbReference>
<keyword evidence="4" id="KW-1185">Reference proteome</keyword>
<proteinExistence type="predicted"/>
<sequence length="144" mass="16885">MRERLKMKRFIKFFEDGDFIEIQSKKGIWIIREAGKPIKRNDISVVAKLTPKGLELLNQEKNSFYNRFGIISAFLISLFSLGYSYIESQNSKQLETEITKIFDTVESLNTELNTQKELIKSYEAKNSELLIEIKDLNRRIKAQE</sequence>
<feature type="coiled-coil region" evidence="1">
    <location>
        <begin position="105"/>
        <end position="139"/>
    </location>
</feature>
<reference evidence="3" key="1">
    <citation type="journal article" date="2014" name="Int. J. Syst. Evol. Microbiol.">
        <title>Complete genome sequence of Corynebacterium casei LMG S-19264T (=DSM 44701T), isolated from a smear-ripened cheese.</title>
        <authorList>
            <consortium name="US DOE Joint Genome Institute (JGI-PGF)"/>
            <person name="Walter F."/>
            <person name="Albersmeier A."/>
            <person name="Kalinowski J."/>
            <person name="Ruckert C."/>
        </authorList>
    </citation>
    <scope>NUCLEOTIDE SEQUENCE</scope>
    <source>
        <strain evidence="3">KCTC 12113</strain>
    </source>
</reference>
<reference evidence="3" key="2">
    <citation type="submission" date="2020-09" db="EMBL/GenBank/DDBJ databases">
        <authorList>
            <person name="Sun Q."/>
            <person name="Kim S."/>
        </authorList>
    </citation>
    <scope>NUCLEOTIDE SEQUENCE</scope>
    <source>
        <strain evidence="3">KCTC 12113</strain>
    </source>
</reference>
<evidence type="ECO:0000256" key="2">
    <source>
        <dbReference type="SAM" id="Phobius"/>
    </source>
</evidence>
<feature type="transmembrane region" description="Helical" evidence="2">
    <location>
        <begin position="64"/>
        <end position="86"/>
    </location>
</feature>
<gene>
    <name evidence="3" type="ORF">GCM10007383_24780</name>
</gene>
<name>A0A918IZD1_9FLAO</name>
<dbReference type="EMBL" id="BMWP01000017">
    <property type="protein sequence ID" value="GGW39123.1"/>
    <property type="molecule type" value="Genomic_DNA"/>
</dbReference>
<comment type="caution">
    <text evidence="3">The sequence shown here is derived from an EMBL/GenBank/DDBJ whole genome shotgun (WGS) entry which is preliminary data.</text>
</comment>
<protein>
    <submittedName>
        <fullName evidence="3">Uncharacterized protein</fullName>
    </submittedName>
</protein>
<organism evidence="3 4">
    <name type="scientific">Arenibacter certesii</name>
    <dbReference type="NCBI Taxonomy" id="228955"/>
    <lineage>
        <taxon>Bacteria</taxon>
        <taxon>Pseudomonadati</taxon>
        <taxon>Bacteroidota</taxon>
        <taxon>Flavobacteriia</taxon>
        <taxon>Flavobacteriales</taxon>
        <taxon>Flavobacteriaceae</taxon>
        <taxon>Arenibacter</taxon>
    </lineage>
</organism>
<keyword evidence="2" id="KW-0812">Transmembrane</keyword>